<evidence type="ECO:0000313" key="2">
    <source>
        <dbReference type="EMBL" id="GFK93662.1"/>
    </source>
</evidence>
<evidence type="ECO:0000313" key="3">
    <source>
        <dbReference type="Proteomes" id="UP000494245"/>
    </source>
</evidence>
<dbReference type="InterPro" id="IPR037232">
    <property type="entry name" value="NADH_quin_OxRdtase_su_C/D-like"/>
</dbReference>
<proteinExistence type="predicted"/>
<dbReference type="PIRSF" id="PIRSF036585">
    <property type="entry name" value="EchD"/>
    <property type="match status" value="1"/>
</dbReference>
<name>A0A6V8LLW3_9BACT</name>
<reference evidence="2 3" key="2">
    <citation type="submission" date="2020-05" db="EMBL/GenBank/DDBJ databases">
        <title>Draft genome sequence of Desulfovibrio sp. strainFSS-1.</title>
        <authorList>
            <person name="Shimoshige H."/>
            <person name="Kobayashi H."/>
            <person name="Maekawa T."/>
        </authorList>
    </citation>
    <scope>NUCLEOTIDE SEQUENCE [LARGE SCALE GENOMIC DNA]</scope>
    <source>
        <strain evidence="2 3">SIID29052-01</strain>
    </source>
</reference>
<dbReference type="InterPro" id="IPR001268">
    <property type="entry name" value="NADH_UbQ_OxRdtase_30kDa_su"/>
</dbReference>
<reference evidence="2 3" key="1">
    <citation type="submission" date="2020-04" db="EMBL/GenBank/DDBJ databases">
        <authorList>
            <consortium name="Desulfovibrio sp. FSS-1 genome sequencing consortium"/>
            <person name="Shimoshige H."/>
            <person name="Kobayashi H."/>
            <person name="Maekawa T."/>
        </authorList>
    </citation>
    <scope>NUCLEOTIDE SEQUENCE [LARGE SCALE GENOMIC DNA]</scope>
    <source>
        <strain evidence="2 3">SIID29052-01</strain>
    </source>
</reference>
<dbReference type="GO" id="GO:0008137">
    <property type="term" value="F:NADH dehydrogenase (ubiquinone) activity"/>
    <property type="evidence" value="ECO:0007669"/>
    <property type="project" value="InterPro"/>
</dbReference>
<dbReference type="Proteomes" id="UP000494245">
    <property type="component" value="Unassembled WGS sequence"/>
</dbReference>
<dbReference type="Pfam" id="PF00329">
    <property type="entry name" value="Complex1_30kDa"/>
    <property type="match status" value="1"/>
</dbReference>
<organism evidence="2 3">
    <name type="scientific">Fundidesulfovibrio magnetotacticus</name>
    <dbReference type="NCBI Taxonomy" id="2730080"/>
    <lineage>
        <taxon>Bacteria</taxon>
        <taxon>Pseudomonadati</taxon>
        <taxon>Thermodesulfobacteriota</taxon>
        <taxon>Desulfovibrionia</taxon>
        <taxon>Desulfovibrionales</taxon>
        <taxon>Desulfovibrionaceae</taxon>
        <taxon>Fundidesulfovibrio</taxon>
    </lineage>
</organism>
<dbReference type="SUPFAM" id="SSF143243">
    <property type="entry name" value="Nqo5-like"/>
    <property type="match status" value="1"/>
</dbReference>
<evidence type="ECO:0000259" key="1">
    <source>
        <dbReference type="Pfam" id="PF00329"/>
    </source>
</evidence>
<feature type="domain" description="NADH:ubiquinone oxidoreductase 30kDa subunit" evidence="1">
    <location>
        <begin position="26"/>
        <end position="93"/>
    </location>
</feature>
<comment type="caution">
    <text evidence="2">The sequence shown here is derived from an EMBL/GenBank/DDBJ whole genome shotgun (WGS) entry which is preliminary data.</text>
</comment>
<dbReference type="AlphaFoldDB" id="A0A6V8LLW3"/>
<dbReference type="RefSeq" id="WP_173082916.1">
    <property type="nucleotide sequence ID" value="NZ_BLTE01000005.1"/>
</dbReference>
<dbReference type="Gene3D" id="3.30.460.80">
    <property type="entry name" value="NADH:ubiquinone oxidoreductase, 30kDa subunit"/>
    <property type="match status" value="1"/>
</dbReference>
<gene>
    <name evidence="2" type="ORF">NNJEOMEG_01496</name>
</gene>
<keyword evidence="3" id="KW-1185">Reference proteome</keyword>
<dbReference type="InterPro" id="IPR012179">
    <property type="entry name" value="NiFe-hyd_3_EchD"/>
</dbReference>
<protein>
    <recommendedName>
        <fullName evidence="1">NADH:ubiquinone oxidoreductase 30kDa subunit domain-containing protein</fullName>
    </recommendedName>
</protein>
<dbReference type="EMBL" id="BLTE01000005">
    <property type="protein sequence ID" value="GFK93662.1"/>
    <property type="molecule type" value="Genomic_DNA"/>
</dbReference>
<accession>A0A6V8LLW3</accession>
<sequence length="128" mass="14681">MFANEQAVSVDTLIPECQKRFDEGLRLVGVSVVELKKDDAFDLLYHFDKDLELSHLRLTVPRLEPVPSISGVYFPALLYENEIKDQFGVNFQNILIDFGCTLYLEPEVVKSPFCTFTYVKKEKGKEEA</sequence>